<reference evidence="7" key="1">
    <citation type="submission" date="2007-12" db="EMBL/GenBank/DDBJ databases">
        <title>Annotation of Entamoeba dispar SAW760.</title>
        <authorList>
            <person name="Lorenzi H."/>
            <person name="Inman J."/>
            <person name="Schobel S."/>
            <person name="Amedeo P."/>
            <person name="Caler E."/>
        </authorList>
    </citation>
    <scope>NUCLEOTIDE SEQUENCE [LARGE SCALE GENOMIC DNA]</scope>
    <source>
        <strain evidence="7">ATCC PRA-260 / SAW760</strain>
    </source>
</reference>
<proteinExistence type="predicted"/>
<dbReference type="CDD" id="cd00180">
    <property type="entry name" value="PKc"/>
    <property type="match status" value="1"/>
</dbReference>
<dbReference type="SMART" id="SM00181">
    <property type="entry name" value="EGF"/>
    <property type="match status" value="4"/>
</dbReference>
<dbReference type="SMART" id="SM00220">
    <property type="entry name" value="S_TKc"/>
    <property type="match status" value="2"/>
</dbReference>
<dbReference type="SUPFAM" id="SSF57184">
    <property type="entry name" value="Growth factor receptor domain"/>
    <property type="match status" value="3"/>
</dbReference>
<dbReference type="eggNOG" id="KOG0595">
    <property type="taxonomic scope" value="Eukaryota"/>
</dbReference>
<dbReference type="InterPro" id="IPR011009">
    <property type="entry name" value="Kinase-like_dom_sf"/>
</dbReference>
<dbReference type="EC" id="3.4.21.84" evidence="6"/>
<protein>
    <submittedName>
        <fullName evidence="6">Protein serine/threonine kinase, putative</fullName>
        <ecNumber evidence="6">2.7.11.1</ecNumber>
        <ecNumber evidence="6">2.7.11.25</ecNumber>
        <ecNumber evidence="6">3.4.21.6</ecNumber>
        <ecNumber evidence="6">3.4.21.75</ecNumber>
        <ecNumber evidence="6">3.4.21.84</ecNumber>
    </submittedName>
</protein>
<dbReference type="CDD" id="cd13999">
    <property type="entry name" value="STKc_MAP3K-like"/>
    <property type="match status" value="1"/>
</dbReference>
<dbReference type="SUPFAM" id="SSF56112">
    <property type="entry name" value="Protein kinase-like (PK-like)"/>
    <property type="match status" value="2"/>
</dbReference>
<dbReference type="PANTHER" id="PTHR45756">
    <property type="entry name" value="PALMITOYLTRANSFERASE"/>
    <property type="match status" value="1"/>
</dbReference>
<dbReference type="KEGG" id="edi:EDI_160040"/>
<keyword evidence="4" id="KW-0472">Membrane</keyword>
<dbReference type="EC" id="3.4.21.6" evidence="6"/>
<organism evidence="7">
    <name type="scientific">Entamoeba dispar (strain ATCC PRA-260 / SAW760)</name>
    <dbReference type="NCBI Taxonomy" id="370354"/>
    <lineage>
        <taxon>Eukaryota</taxon>
        <taxon>Amoebozoa</taxon>
        <taxon>Evosea</taxon>
        <taxon>Archamoebae</taxon>
        <taxon>Mastigamoebida</taxon>
        <taxon>Entamoebidae</taxon>
        <taxon>Entamoeba</taxon>
    </lineage>
</organism>
<sequence>MQRFELNLTEQFAYVDPHLFYSNEEHTISCQLIWVTKKDGKDSVLIRYNIQKYSQDIQNKMVCLLSQMKNWENFYQWFLPVKSVISGTFNGSKEIWIVCENCQSISCEKYLKNVLIKEEEERSHIACFINMCNNIEQMKLKVNLKLNEIFVCSEANDFRPTFKVTPISFLNGILNERRLQESVIDIINLFKSTQFSDIINSIKIKKLIEIKQLKIIQQALQENQFDSFDLRKCIPLIIVGNGAYGTIIKVRYNGKIYALKQTDCSKKVEIEKEFIVLKQCNNQRIIKCYGIASSWYSISSQLQHLKQKAQKSLYLLLDYYESGNFDQYLNKRKQLKQRLTNEEMNHFINEMIISIKYLQIQKEFIHGDIKPENFMVDCSVTKPRLILSDFGNCRSFSNESILIRGKSKDFNSSHRLPLSINHDIYPLGVCFYRILTNKLPFGQTEDEVKASYSTNKILSFPKSILSNEQFHSKIELVKRMLVFEEKERLTLFIFHKKKGEKFEPENSLLFGKKERKNKQRNGISNYHLNSMTFFIIFICITPFFVHGDCWYVSNDNEIRWGTSTNCGKFIGFTQYYDNNIDWFQFNSGCCGENKTYYKIYPGSNEAEKAVDFVLGTEIQTVWMYPSQPDKHFSIYLRNIKEGFVGIFKRSSIPVSGINNNIYVYNTPAVIIGNGHERFYIRYQSYTNRPYLNLQVIPTTNTLRELYVNKRNIHNGCSYAFNTNGNINVYDAQSGCTFYEVCSKPNLKRYVMCKNTTLSIKNDCRCYIPSTTSTASVINFGMVFPDCLHNSSLYDLTIFANQTIIKLDSTKGYQWNSFIFESRTLPLTIENNQHINLTGTTTLPNKRIVISNDVHFNELIIPTVNFDMTHVFGEWSAIDIDVSQIITDSILFIGYYKSNGIPDTIRVGCNNGNFTRYVKVTSTIDCQCTYSNDQYDLSDCETVSKVYTNILNLILNNNVYDKENVYWNSFVIKYSNSLIKGSITSESCSVEQSITILGILQCNILTISGNSVISISDDGELRVTELIVDKESTATISSPTNTNVLIEIINIYGSLLFDDSTTVLSQSQTILNQNSQLKTINYASIKELQILGTSTLKSDSNIFISRLIQTTSRLNVDVKQIEVNKGDLIFGSVNVVNQIIISNSVSTIDIDSIANPLKDPNLMFIKIDHSTTPLNIIKIPSIPNSISINFIITKYRKINLHSSNNINFICDKQAIVIGTGSDLICSVIGLTNKVCIPQIDNSYLDENGLYDYSCPGHFNSIVSTYLIIDSVNSYSFESDERYNLITLLRQSTLHVSYHELVIKASNSFTIDGILNSVLIESIGDSSSIIVNSLSPVLLFVDNSLGITISTNNAVVCSYGLCKTGLLSNINSECKICRYLTKEDGECIAPMTTIEHCELYRKNGLCDRCEEGFFSTGNSCNECTSNCKICNSEKCFLCFDNYIVSGTKCIETSNCKYMNNGVCLVCPPGKTQEPSMEKCSVNCPNGCDTCSSSDVCTHCSVNNSYIKNNDQCELKQSTNQITNKQVIDCKDGFYLKEGSCISCEDDCSKCLYDDKTETVECLECPEGKVIVNGKSCQSIGSIGCKTTVDSKCVVCTDFDKYFDGSNCVSCGSNCSLCTINGKCSLCEDSTYLKLDSSFDDGVCQLTQTINNCKEYNKGRCVICSDGYFLNENGSCDACYYPCKKCVKSADICYECNEGFSLQENSCISVIKSIENCKQTIPHSNDKCLQCEDGYYRDGTLCRACIDNCKKCIKNNGCSECSKNFYKNITYGCSPISELTHCKEITNKGCTLCESSYYLENLTCHLCSEVNEHCSECNQINKRCKGCEYNYILTSEGYCINYNQVKGCIEASNSVCLSCTFWYTPSNDGLSCEKHPVWWVVLVIVILLIFIIVTVLILVIFGLYKILLYINKKNLQNKARKTYTHFEIKHSNIHWIELNGKCPILVNKKVLTFDTETTEIPVNKETRELLCIANRSKHPIQISLLAEDNSNENYSIRTNPPQVILKKKEGCELEVFVNPHCSVHLIGIFKILIDNLSTGKRYTETVSLDCMTEVSCRLNPNDIVEERLIGEGSFGVVFLGNFKGNKVAIKKLKKLQVLENMISEFKDEVSMLEKFRNEYIVHFYGAVMIPNKLCLVTEFAEYGSLSDLIEKRMKGNPLDEKLKIKFCLDAAKGIQYLHSNGILHRDIKPDNILAISLEKNVEINGKLTDFGSSRNINMLMTNMTFTKGIGTPVYMAPEILKKDKYKMPADVYSFAVTMLHILMWDAPYQGSLFKYPWSIANFVADGNRLDCPEKVNPGCFELIEQAWAQNPKERLSINEIVIKLQQLYDITQIN</sequence>
<dbReference type="OMA" id="WDAPYQG"/>
<dbReference type="Gene3D" id="1.10.510.10">
    <property type="entry name" value="Transferase(Phosphotransferase) domain 1"/>
    <property type="match status" value="2"/>
</dbReference>
<dbReference type="GeneID" id="5884303"/>
<accession>B0ELZ4</accession>
<dbReference type="EC" id="3.4.21.75" evidence="6"/>
<dbReference type="SMART" id="SM00261">
    <property type="entry name" value="FU"/>
    <property type="match status" value="5"/>
</dbReference>
<dbReference type="EC" id="2.7.11.1" evidence="6"/>
<evidence type="ECO:0000313" key="6">
    <source>
        <dbReference type="EMBL" id="EDR24450.1"/>
    </source>
</evidence>
<feature type="binding site" evidence="3">
    <location>
        <position position="2088"/>
    </location>
    <ligand>
        <name>ATP</name>
        <dbReference type="ChEBI" id="CHEBI:30616"/>
    </ligand>
</feature>
<dbReference type="InterPro" id="IPR000742">
    <property type="entry name" value="EGF"/>
</dbReference>
<evidence type="ECO:0000256" key="1">
    <source>
        <dbReference type="ARBA" id="ARBA00022741"/>
    </source>
</evidence>
<evidence type="ECO:0000259" key="5">
    <source>
        <dbReference type="PROSITE" id="PS50011"/>
    </source>
</evidence>
<keyword evidence="6" id="KW-0418">Kinase</keyword>
<dbReference type="PROSITE" id="PS00108">
    <property type="entry name" value="PROTEIN_KINASE_ST"/>
    <property type="match status" value="1"/>
</dbReference>
<evidence type="ECO:0000256" key="4">
    <source>
        <dbReference type="SAM" id="Phobius"/>
    </source>
</evidence>
<dbReference type="GO" id="GO:0004709">
    <property type="term" value="F:MAP kinase kinase kinase activity"/>
    <property type="evidence" value="ECO:0007669"/>
    <property type="project" value="UniProtKB-EC"/>
</dbReference>
<dbReference type="EC" id="2.7.11.25" evidence="6"/>
<dbReference type="InterPro" id="IPR053215">
    <property type="entry name" value="TKL_Ser/Thr_kinase"/>
</dbReference>
<dbReference type="PROSITE" id="PS00107">
    <property type="entry name" value="PROTEIN_KINASE_ATP"/>
    <property type="match status" value="2"/>
</dbReference>
<feature type="binding site" evidence="3">
    <location>
        <position position="260"/>
    </location>
    <ligand>
        <name>ATP</name>
        <dbReference type="ChEBI" id="CHEBI:30616"/>
    </ligand>
</feature>
<dbReference type="VEuPathDB" id="AmoebaDB:EDI_160040"/>
<evidence type="ECO:0000313" key="7">
    <source>
        <dbReference type="Proteomes" id="UP000008076"/>
    </source>
</evidence>
<dbReference type="GO" id="GO:0004252">
    <property type="term" value="F:serine-type endopeptidase activity"/>
    <property type="evidence" value="ECO:0007669"/>
    <property type="project" value="UniProtKB-EC"/>
</dbReference>
<dbReference type="InterPro" id="IPR008271">
    <property type="entry name" value="Ser/Thr_kinase_AS"/>
</dbReference>
<keyword evidence="6" id="KW-0378">Hydrolase</keyword>
<evidence type="ECO:0000256" key="3">
    <source>
        <dbReference type="PROSITE-ProRule" id="PRU10141"/>
    </source>
</evidence>
<dbReference type="InterPro" id="IPR017441">
    <property type="entry name" value="Protein_kinase_ATP_BS"/>
</dbReference>
<feature type="domain" description="Protein kinase" evidence="5">
    <location>
        <begin position="2060"/>
        <end position="2325"/>
    </location>
</feature>
<keyword evidence="4" id="KW-1133">Transmembrane helix</keyword>
<keyword evidence="4" id="KW-0812">Transmembrane</keyword>
<feature type="domain" description="Protein kinase" evidence="5">
    <location>
        <begin position="233"/>
        <end position="503"/>
    </location>
</feature>
<evidence type="ECO:0000256" key="2">
    <source>
        <dbReference type="ARBA" id="ARBA00022840"/>
    </source>
</evidence>
<gene>
    <name evidence="6" type="ORF">EDI_160040</name>
</gene>
<keyword evidence="1 3" id="KW-0547">Nucleotide-binding</keyword>
<dbReference type="RefSeq" id="XP_001739174.1">
    <property type="nucleotide sequence ID" value="XM_001739122.1"/>
</dbReference>
<dbReference type="PROSITE" id="PS50011">
    <property type="entry name" value="PROTEIN_KINASE_DOM"/>
    <property type="match status" value="2"/>
</dbReference>
<dbReference type="EMBL" id="DS549943">
    <property type="protein sequence ID" value="EDR24450.1"/>
    <property type="molecule type" value="Genomic_DNA"/>
</dbReference>
<dbReference type="Gene3D" id="3.30.200.20">
    <property type="entry name" value="Phosphorylase Kinase, domain 1"/>
    <property type="match status" value="2"/>
</dbReference>
<feature type="transmembrane region" description="Helical" evidence="4">
    <location>
        <begin position="1874"/>
        <end position="1907"/>
    </location>
</feature>
<dbReference type="InterPro" id="IPR009030">
    <property type="entry name" value="Growth_fac_rcpt_cys_sf"/>
</dbReference>
<dbReference type="Proteomes" id="UP000008076">
    <property type="component" value="Unassembled WGS sequence"/>
</dbReference>
<dbReference type="InterPro" id="IPR000719">
    <property type="entry name" value="Prot_kinase_dom"/>
</dbReference>
<dbReference type="GO" id="GO:0005524">
    <property type="term" value="F:ATP binding"/>
    <property type="evidence" value="ECO:0007669"/>
    <property type="project" value="UniProtKB-UniRule"/>
</dbReference>
<keyword evidence="2 3" id="KW-0067">ATP-binding</keyword>
<keyword evidence="7" id="KW-1185">Reference proteome</keyword>
<dbReference type="OrthoDB" id="29590at2759"/>
<keyword evidence="6" id="KW-0808">Transferase</keyword>
<name>B0ELZ4_ENTDS</name>
<dbReference type="InterPro" id="IPR006212">
    <property type="entry name" value="Furin_repeat"/>
</dbReference>
<dbReference type="eggNOG" id="KOG0192">
    <property type="taxonomic scope" value="Eukaryota"/>
</dbReference>
<dbReference type="PANTHER" id="PTHR45756:SF1">
    <property type="entry name" value="PROTEIN KINASE DOMAIN CONTAINING PROTEIN"/>
    <property type="match status" value="1"/>
</dbReference>
<dbReference type="Pfam" id="PF00069">
    <property type="entry name" value="Pkinase"/>
    <property type="match status" value="2"/>
</dbReference>